<dbReference type="Gene3D" id="2.60.420.10">
    <property type="entry name" value="Maltose phosphorylase, domain 3"/>
    <property type="match status" value="1"/>
</dbReference>
<name>A0A1B4Y5E7_MYCUL</name>
<dbReference type="PROSITE" id="PS50022">
    <property type="entry name" value="FA58C_3"/>
    <property type="match status" value="1"/>
</dbReference>
<dbReference type="InterPro" id="IPR012341">
    <property type="entry name" value="6hp_glycosidase-like_sf"/>
</dbReference>
<dbReference type="InterPro" id="IPR037018">
    <property type="entry name" value="GH65_N"/>
</dbReference>
<dbReference type="Pfam" id="PF03636">
    <property type="entry name" value="Glyco_hydro_65N"/>
    <property type="match status" value="1"/>
</dbReference>
<dbReference type="SUPFAM" id="SSF49785">
    <property type="entry name" value="Galactose-binding domain-like"/>
    <property type="match status" value="1"/>
</dbReference>
<dbReference type="GO" id="GO:0030246">
    <property type="term" value="F:carbohydrate binding"/>
    <property type="evidence" value="ECO:0007669"/>
    <property type="project" value="InterPro"/>
</dbReference>
<dbReference type="Gene3D" id="1.50.10.10">
    <property type="match status" value="1"/>
</dbReference>
<dbReference type="PANTHER" id="PTHR11051:SF8">
    <property type="entry name" value="PROTEIN-GLUCOSYLGALACTOSYLHYDROXYLYSINE GLUCOSIDASE"/>
    <property type="match status" value="1"/>
</dbReference>
<sequence>MKADQNAHRADVTPAFQTRARRGRLLTRFCTVVAAGMLTASAVAPSQATPAAADRCDGGPGWEFTSDEFDNSYGRHAFVGNGYLSQQVPPAGMGYAQTGEETGFPLFTPRFDGAFTAGLYSVAPTKQSSVPRRAIAAIPTWSTLEVQQGAHKYSPDVSPNQVSNFRQTLNVRCGLLRTSLTWTTPDGRATDLEYQVLADRANPHVGAVRLKMTPHWSGPAQVVDRIDGAGARRVQPTGSGADENTIHVGFSTDGVGVNGAVASTLQAGPSAKVREHHHRADGLTAEHAVDFQVEPGHTYEFAKFVGVDTRRRDASTAVRFSRDAAERGWGNVFATHAEQWSRLWRSDVRVVGRPQLQDALRSTNYALLSSIRGGQASSVAPAGLSSDNYAGLIFWDTELWMYPNLLLAHPEIARNIIDYRVTTLPAARRNAQSIGEKGAFYPWTSADTGDVYADCHSWDPPHCLTQNHLQSDVGFAMWQYYLATGDRQWLRHDGWPVLQAVAEYWAGRVRVNRDGSYSVANVAGPDEYSNGVTDGVFTNAGAAMALTRATEAARLIGETAPPRWEQIAEHLRIPFDQSHKVFMQYDGYRDSTIKQADSVLLQYPLEWPMSREAATNTLDFYAPRTDPDGPAMTDAVHAIDAAATGEPGCATNTYLDRSVLPYLRAPFAQLSETRDDSGSARTGPPAFSFLTGGGGFTQVFTFGLTGLRLRADGIVVDPMLPPQLADGVEVANLHWQGRTFDIAIGPQTTQVSLRDGEPFTVHATDGDHVVSAQEPLVLQTRRPDLTPTSDVARCRPATATSEEPGRYAEAAVDGNNATSWAPNGTVGSLTVDLGQPRQLTKIATTWTDVAPSSLRLFTSVDGEHFSETGTELTPPRLARYVKLEVTGPAQQHVGLRELVVTDRS</sequence>
<evidence type="ECO:0000259" key="3">
    <source>
        <dbReference type="PROSITE" id="PS50022"/>
    </source>
</evidence>
<dbReference type="GO" id="GO:0004555">
    <property type="term" value="F:alpha,alpha-trehalase activity"/>
    <property type="evidence" value="ECO:0007669"/>
    <property type="project" value="TreeGrafter"/>
</dbReference>
<dbReference type="EMBL" id="AP017624">
    <property type="protein sequence ID" value="BAV42307.1"/>
    <property type="molecule type" value="Genomic_DNA"/>
</dbReference>
<dbReference type="Pfam" id="PF03632">
    <property type="entry name" value="Glyco_hydro_65m"/>
    <property type="match status" value="1"/>
</dbReference>
<dbReference type="InterPro" id="IPR008979">
    <property type="entry name" value="Galactose-bd-like_sf"/>
</dbReference>
<keyword evidence="2" id="KW-0472">Membrane</keyword>
<evidence type="ECO:0000313" key="4">
    <source>
        <dbReference type="EMBL" id="BAV42307.1"/>
    </source>
</evidence>
<dbReference type="Proteomes" id="UP000218067">
    <property type="component" value="Chromosome"/>
</dbReference>
<feature type="domain" description="F5/8 type C" evidence="3">
    <location>
        <begin position="780"/>
        <end position="867"/>
    </location>
</feature>
<evidence type="ECO:0000256" key="1">
    <source>
        <dbReference type="ARBA" id="ARBA00023295"/>
    </source>
</evidence>
<dbReference type="GO" id="GO:0005993">
    <property type="term" value="P:trehalose catabolic process"/>
    <property type="evidence" value="ECO:0007669"/>
    <property type="project" value="TreeGrafter"/>
</dbReference>
<accession>A0A1B4Y5E7</accession>
<keyword evidence="2" id="KW-0812">Transmembrane</keyword>
<dbReference type="InterPro" id="IPR005196">
    <property type="entry name" value="Glyco_hydro_65_N"/>
</dbReference>
<dbReference type="Pfam" id="PF03633">
    <property type="entry name" value="Glyco_hydro_65C"/>
    <property type="match status" value="1"/>
</dbReference>
<gene>
    <name evidence="4" type="ORF">SHTP_3263</name>
</gene>
<dbReference type="Pfam" id="PF00754">
    <property type="entry name" value="F5_F8_type_C"/>
    <property type="match status" value="1"/>
</dbReference>
<dbReference type="RefSeq" id="WP_096371215.1">
    <property type="nucleotide sequence ID" value="NZ_AP017624.1"/>
</dbReference>
<dbReference type="Gene3D" id="2.70.98.40">
    <property type="entry name" value="Glycoside hydrolase, family 65, N-terminal domain"/>
    <property type="match status" value="1"/>
</dbReference>
<dbReference type="PANTHER" id="PTHR11051">
    <property type="entry name" value="GLYCOSYL HYDROLASE-RELATED"/>
    <property type="match status" value="1"/>
</dbReference>
<dbReference type="InterPro" id="IPR011013">
    <property type="entry name" value="Gal_mutarotase_sf_dom"/>
</dbReference>
<evidence type="ECO:0000256" key="2">
    <source>
        <dbReference type="SAM" id="Phobius"/>
    </source>
</evidence>
<protein>
    <submittedName>
        <fullName evidence="4">Trehalose or maltose hydrolase</fullName>
    </submittedName>
</protein>
<keyword evidence="1" id="KW-0326">Glycosidase</keyword>
<reference evidence="4 5" key="1">
    <citation type="submission" date="2016-08" db="EMBL/GenBank/DDBJ databases">
        <title>Complete genome sequence of Mycobacterium shinshuense, a subspecies of M. ulcerans.</title>
        <authorList>
            <person name="Yoshida M."/>
            <person name="Ogura Y."/>
            <person name="Hayashi T."/>
            <person name="Hoshino Y."/>
        </authorList>
    </citation>
    <scope>NUCLEOTIDE SEQUENCE [LARGE SCALE GENOMIC DNA]</scope>
    <source>
        <strain evidence="5">ATCC 33728</strain>
    </source>
</reference>
<dbReference type="AlphaFoldDB" id="A0A1B4Y5E7"/>
<dbReference type="InterPro" id="IPR005194">
    <property type="entry name" value="Glyco_hydro_65_C"/>
</dbReference>
<keyword evidence="2" id="KW-1133">Transmembrane helix</keyword>
<dbReference type="InterPro" id="IPR005195">
    <property type="entry name" value="Glyco_hydro_65_M"/>
</dbReference>
<dbReference type="GeneID" id="93437852"/>
<dbReference type="InterPro" id="IPR008928">
    <property type="entry name" value="6-hairpin_glycosidase_sf"/>
</dbReference>
<proteinExistence type="predicted"/>
<dbReference type="Gene3D" id="2.60.120.260">
    <property type="entry name" value="Galactose-binding domain-like"/>
    <property type="match status" value="1"/>
</dbReference>
<feature type="transmembrane region" description="Helical" evidence="2">
    <location>
        <begin position="25"/>
        <end position="44"/>
    </location>
</feature>
<dbReference type="GO" id="GO:0016757">
    <property type="term" value="F:glycosyltransferase activity"/>
    <property type="evidence" value="ECO:0007669"/>
    <property type="project" value="UniProtKB-ARBA"/>
</dbReference>
<dbReference type="InterPro" id="IPR000421">
    <property type="entry name" value="FA58C"/>
</dbReference>
<dbReference type="SUPFAM" id="SSF74650">
    <property type="entry name" value="Galactose mutarotase-like"/>
    <property type="match status" value="1"/>
</dbReference>
<dbReference type="SUPFAM" id="SSF48208">
    <property type="entry name" value="Six-hairpin glycosidases"/>
    <property type="match status" value="1"/>
</dbReference>
<keyword evidence="4" id="KW-0378">Hydrolase</keyword>
<organism evidence="4 5">
    <name type="scientific">Mycobacterium ulcerans subsp. shinshuense</name>
    <dbReference type="NCBI Taxonomy" id="1124626"/>
    <lineage>
        <taxon>Bacteria</taxon>
        <taxon>Bacillati</taxon>
        <taxon>Actinomycetota</taxon>
        <taxon>Actinomycetes</taxon>
        <taxon>Mycobacteriales</taxon>
        <taxon>Mycobacteriaceae</taxon>
        <taxon>Mycobacterium</taxon>
        <taxon>Mycobacterium ulcerans group</taxon>
    </lineage>
</organism>
<evidence type="ECO:0000313" key="5">
    <source>
        <dbReference type="Proteomes" id="UP000218067"/>
    </source>
</evidence>